<dbReference type="FunFam" id="3.90.550.10:FF:000003">
    <property type="entry name" value="2-C-methyl-D-erythritol 4-phosphate cytidylyltransferase"/>
    <property type="match status" value="1"/>
</dbReference>
<dbReference type="InterPro" id="IPR034683">
    <property type="entry name" value="IspD/TarI"/>
</dbReference>
<protein>
    <recommendedName>
        <fullName evidence="7">2-C-methyl-D-erythritol 4-phosphate cytidylyltransferase</fullName>
        <ecNumber evidence="7">2.7.7.60</ecNumber>
    </recommendedName>
    <alternativeName>
        <fullName evidence="7">4-diphosphocytidyl-2C-methyl-D-erythritol synthase</fullName>
    </alternativeName>
    <alternativeName>
        <fullName evidence="7">MEP cytidylyltransferase</fullName>
        <shortName evidence="7">MCT</shortName>
    </alternativeName>
</protein>
<evidence type="ECO:0000256" key="1">
    <source>
        <dbReference type="ARBA" id="ARBA00001282"/>
    </source>
</evidence>
<evidence type="ECO:0000256" key="2">
    <source>
        <dbReference type="ARBA" id="ARBA00004787"/>
    </source>
</evidence>
<dbReference type="HAMAP" id="MF_00108">
    <property type="entry name" value="IspD"/>
    <property type="match status" value="1"/>
</dbReference>
<keyword evidence="9" id="KW-1185">Reference proteome</keyword>
<organism evidence="8 9">
    <name type="scientific">Georgenia satyanarayanai</name>
    <dbReference type="NCBI Taxonomy" id="860221"/>
    <lineage>
        <taxon>Bacteria</taxon>
        <taxon>Bacillati</taxon>
        <taxon>Actinomycetota</taxon>
        <taxon>Actinomycetes</taxon>
        <taxon>Micrococcales</taxon>
        <taxon>Bogoriellaceae</taxon>
        <taxon>Georgenia</taxon>
    </lineage>
</organism>
<dbReference type="RefSeq" id="WP_110851585.1">
    <property type="nucleotide sequence ID" value="NZ_QKLZ01000002.1"/>
</dbReference>
<dbReference type="Pfam" id="PF01128">
    <property type="entry name" value="IspD"/>
    <property type="match status" value="1"/>
</dbReference>
<comment type="similarity">
    <text evidence="3 7">Belongs to the IspD/TarI cytidylyltransferase family. IspD subfamily.</text>
</comment>
<keyword evidence="4 7" id="KW-0808">Transferase</keyword>
<evidence type="ECO:0000256" key="3">
    <source>
        <dbReference type="ARBA" id="ARBA00009789"/>
    </source>
</evidence>
<evidence type="ECO:0000256" key="5">
    <source>
        <dbReference type="ARBA" id="ARBA00022695"/>
    </source>
</evidence>
<dbReference type="SUPFAM" id="SSF53448">
    <property type="entry name" value="Nucleotide-diphospho-sugar transferases"/>
    <property type="match status" value="1"/>
</dbReference>
<dbReference type="InterPro" id="IPR001228">
    <property type="entry name" value="IspD"/>
</dbReference>
<dbReference type="InterPro" id="IPR050088">
    <property type="entry name" value="IspD/TarI_cytidylyltransf_bact"/>
</dbReference>
<gene>
    <name evidence="7" type="primary">ispD</name>
    <name evidence="8" type="ORF">SAMN05216184_102268</name>
</gene>
<dbReference type="PROSITE" id="PS01295">
    <property type="entry name" value="ISPD"/>
    <property type="match status" value="1"/>
</dbReference>
<evidence type="ECO:0000256" key="6">
    <source>
        <dbReference type="ARBA" id="ARBA00023229"/>
    </source>
</evidence>
<evidence type="ECO:0000256" key="4">
    <source>
        <dbReference type="ARBA" id="ARBA00022679"/>
    </source>
</evidence>
<comment type="pathway">
    <text evidence="2 7">Isoprenoid biosynthesis; isopentenyl diphosphate biosynthesis via DXP pathway; isopentenyl diphosphate from 1-deoxy-D-xylulose 5-phosphate: step 2/6.</text>
</comment>
<dbReference type="OrthoDB" id="9802561at2"/>
<dbReference type="UniPathway" id="UPA00056">
    <property type="reaction ID" value="UER00093"/>
</dbReference>
<sequence>MRCAAVLTAAGSGTRLGHALPKALVPLGGTPLLVHAARGLVASGVVDGLVVTAPDGHLGEVASLFPGGRVPGSDVPVRVVRGGATRQASVAAGLAALDDVAPGCDAVLVHDAARCLAGPDLVRRVVAALEAGHRAVVPGVPVTDTVKRVVDLPGGGARVVETPERSALRAVQTPQGFTRELLERAHRLGAERAADETRAVSDDAGLVESLGEEVHLVPGEAAALKITTAADLELAERLLSSS</sequence>
<dbReference type="GO" id="GO:0019288">
    <property type="term" value="P:isopentenyl diphosphate biosynthetic process, methylerythritol 4-phosphate pathway"/>
    <property type="evidence" value="ECO:0007669"/>
    <property type="project" value="UniProtKB-UniRule"/>
</dbReference>
<dbReference type="PANTHER" id="PTHR32125:SF4">
    <property type="entry name" value="2-C-METHYL-D-ERYTHRITOL 4-PHOSPHATE CYTIDYLYLTRANSFERASE, CHLOROPLASTIC"/>
    <property type="match status" value="1"/>
</dbReference>
<reference evidence="8 9" key="1">
    <citation type="submission" date="2016-10" db="EMBL/GenBank/DDBJ databases">
        <authorList>
            <person name="Cai Z."/>
        </authorList>
    </citation>
    <scope>NUCLEOTIDE SEQUENCE [LARGE SCALE GENOMIC DNA]</scope>
    <source>
        <strain evidence="8 9">CGMCC 1.10826</strain>
    </source>
</reference>
<dbReference type="InterPro" id="IPR018294">
    <property type="entry name" value="ISPD_synthase_CS"/>
</dbReference>
<keyword evidence="6 7" id="KW-0414">Isoprene biosynthesis</keyword>
<comment type="catalytic activity">
    <reaction evidence="1 7">
        <text>2-C-methyl-D-erythritol 4-phosphate + CTP + H(+) = 4-CDP-2-C-methyl-D-erythritol + diphosphate</text>
        <dbReference type="Rhea" id="RHEA:13429"/>
        <dbReference type="ChEBI" id="CHEBI:15378"/>
        <dbReference type="ChEBI" id="CHEBI:33019"/>
        <dbReference type="ChEBI" id="CHEBI:37563"/>
        <dbReference type="ChEBI" id="CHEBI:57823"/>
        <dbReference type="ChEBI" id="CHEBI:58262"/>
        <dbReference type="EC" id="2.7.7.60"/>
    </reaction>
</comment>
<dbReference type="GO" id="GO:0050518">
    <property type="term" value="F:2-C-methyl-D-erythritol 4-phosphate cytidylyltransferase activity"/>
    <property type="evidence" value="ECO:0007669"/>
    <property type="project" value="UniProtKB-UniRule"/>
</dbReference>
<feature type="site" description="Transition state stabilizer" evidence="7">
    <location>
        <position position="15"/>
    </location>
</feature>
<keyword evidence="5 7" id="KW-0548">Nucleotidyltransferase</keyword>
<dbReference type="CDD" id="cd02516">
    <property type="entry name" value="CDP-ME_synthetase"/>
    <property type="match status" value="1"/>
</dbReference>
<dbReference type="Proteomes" id="UP000250222">
    <property type="component" value="Unassembled WGS sequence"/>
</dbReference>
<dbReference type="EC" id="2.7.7.60" evidence="7"/>
<name>A0A2Y9A607_9MICO</name>
<dbReference type="NCBIfam" id="TIGR00453">
    <property type="entry name" value="ispD"/>
    <property type="match status" value="1"/>
</dbReference>
<evidence type="ECO:0000313" key="9">
    <source>
        <dbReference type="Proteomes" id="UP000250222"/>
    </source>
</evidence>
<feature type="site" description="Positions MEP for the nucleophilic attack" evidence="7">
    <location>
        <position position="165"/>
    </location>
</feature>
<feature type="site" description="Transition state stabilizer" evidence="7">
    <location>
        <position position="22"/>
    </location>
</feature>
<dbReference type="Gene3D" id="3.90.550.10">
    <property type="entry name" value="Spore Coat Polysaccharide Biosynthesis Protein SpsA, Chain A"/>
    <property type="match status" value="1"/>
</dbReference>
<dbReference type="InterPro" id="IPR029044">
    <property type="entry name" value="Nucleotide-diphossugar_trans"/>
</dbReference>
<feature type="site" description="Positions MEP for the nucleophilic attack" evidence="7">
    <location>
        <position position="225"/>
    </location>
</feature>
<evidence type="ECO:0000313" key="8">
    <source>
        <dbReference type="EMBL" id="SSA39346.1"/>
    </source>
</evidence>
<dbReference type="EMBL" id="UETB01000002">
    <property type="protein sequence ID" value="SSA39346.1"/>
    <property type="molecule type" value="Genomic_DNA"/>
</dbReference>
<dbReference type="PANTHER" id="PTHR32125">
    <property type="entry name" value="2-C-METHYL-D-ERYTHRITOL 4-PHOSPHATE CYTIDYLYLTRANSFERASE, CHLOROPLASTIC"/>
    <property type="match status" value="1"/>
</dbReference>
<evidence type="ECO:0000256" key="7">
    <source>
        <dbReference type="HAMAP-Rule" id="MF_00108"/>
    </source>
</evidence>
<comment type="function">
    <text evidence="7">Catalyzes the formation of 4-diphosphocytidyl-2-C-methyl-D-erythritol from CTP and 2-C-methyl-D-erythritol 4-phosphate (MEP).</text>
</comment>
<dbReference type="AlphaFoldDB" id="A0A2Y9A607"/>
<proteinExistence type="inferred from homology"/>
<accession>A0A2Y9A607</accession>